<dbReference type="Pfam" id="PF12728">
    <property type="entry name" value="HTH_17"/>
    <property type="match status" value="1"/>
</dbReference>
<proteinExistence type="predicted"/>
<dbReference type="RefSeq" id="WP_135225172.1">
    <property type="nucleotide sequence ID" value="NZ_CP132508.1"/>
</dbReference>
<feature type="region of interest" description="Disordered" evidence="1">
    <location>
        <begin position="53"/>
        <end position="78"/>
    </location>
</feature>
<organism evidence="3 4">
    <name type="scientific">Thermaerobacter composti</name>
    <dbReference type="NCBI Taxonomy" id="554949"/>
    <lineage>
        <taxon>Bacteria</taxon>
        <taxon>Bacillati</taxon>
        <taxon>Bacillota</taxon>
        <taxon>Clostridia</taxon>
        <taxon>Eubacteriales</taxon>
        <taxon>Clostridiales Family XVII. Incertae Sedis</taxon>
        <taxon>Thermaerobacter</taxon>
    </lineage>
</organism>
<dbReference type="InterPro" id="IPR041657">
    <property type="entry name" value="HTH_17"/>
</dbReference>
<feature type="domain" description="Helix-turn-helix" evidence="2">
    <location>
        <begin position="4"/>
        <end position="52"/>
    </location>
</feature>
<dbReference type="SUPFAM" id="SSF46955">
    <property type="entry name" value="Putative DNA-binding domain"/>
    <property type="match status" value="1"/>
</dbReference>
<gene>
    <name evidence="3" type="ORF">Q5761_03890</name>
</gene>
<keyword evidence="4" id="KW-1185">Reference proteome</keyword>
<evidence type="ECO:0000313" key="3">
    <source>
        <dbReference type="EMBL" id="WPD19809.1"/>
    </source>
</evidence>
<dbReference type="InterPro" id="IPR009061">
    <property type="entry name" value="DNA-bd_dom_put_sf"/>
</dbReference>
<dbReference type="NCBIfam" id="TIGR01764">
    <property type="entry name" value="excise"/>
    <property type="match status" value="1"/>
</dbReference>
<evidence type="ECO:0000256" key="1">
    <source>
        <dbReference type="SAM" id="MobiDB-lite"/>
    </source>
</evidence>
<name>A0ABZ0QSR6_9FIRM</name>
<dbReference type="InterPro" id="IPR010093">
    <property type="entry name" value="SinI_DNA-bd"/>
</dbReference>
<reference evidence="3 4" key="1">
    <citation type="submission" date="2023-08" db="EMBL/GenBank/DDBJ databases">
        <title>Genome sequence of Thermaerobacter compostii strain Ins1, a spore-forming filamentous bacterium isolated from a deep geothermal reservoir.</title>
        <authorList>
            <person name="Bregnard D."/>
            <person name="Gonzalez D."/>
            <person name="Junier P."/>
        </authorList>
    </citation>
    <scope>NUCLEOTIDE SEQUENCE [LARGE SCALE GENOMIC DNA]</scope>
    <source>
        <strain evidence="3 4">Ins1</strain>
    </source>
</reference>
<evidence type="ECO:0000259" key="2">
    <source>
        <dbReference type="Pfam" id="PF12728"/>
    </source>
</evidence>
<protein>
    <submittedName>
        <fullName evidence="3">Helix-turn-helix domain-containing protein</fullName>
    </submittedName>
</protein>
<sequence>MERLLTPEEVADILRVTRRTVYEWLRTGRLRGLKAGPFWRIRPEDLDRFLAGEQDAPAWRPGGVDHDEDDEPTAEELEESRRAWLEYLAGRDPGRSLDELRRELEASRE</sequence>
<dbReference type="Proteomes" id="UP001304683">
    <property type="component" value="Chromosome"/>
</dbReference>
<dbReference type="EMBL" id="CP132508">
    <property type="protein sequence ID" value="WPD19809.1"/>
    <property type="molecule type" value="Genomic_DNA"/>
</dbReference>
<evidence type="ECO:0000313" key="4">
    <source>
        <dbReference type="Proteomes" id="UP001304683"/>
    </source>
</evidence>
<accession>A0ABZ0QSR6</accession>
<feature type="compositionally biased region" description="Acidic residues" evidence="1">
    <location>
        <begin position="66"/>
        <end position="78"/>
    </location>
</feature>